<dbReference type="RefSeq" id="WP_202824544.1">
    <property type="nucleotide sequence ID" value="NZ_JAEUXJ010000002.1"/>
</dbReference>
<gene>
    <name evidence="1" type="ORF">JMJ55_05685</name>
</gene>
<accession>A0ABS1V138</accession>
<keyword evidence="2" id="KW-1185">Reference proteome</keyword>
<comment type="caution">
    <text evidence="1">The sequence shown here is derived from an EMBL/GenBank/DDBJ whole genome shotgun (WGS) entry which is preliminary data.</text>
</comment>
<evidence type="ECO:0000313" key="2">
    <source>
        <dbReference type="Proteomes" id="UP000606490"/>
    </source>
</evidence>
<evidence type="ECO:0000313" key="1">
    <source>
        <dbReference type="EMBL" id="MBL6454806.1"/>
    </source>
</evidence>
<dbReference type="EMBL" id="JAEUXJ010000002">
    <property type="protein sequence ID" value="MBL6454806.1"/>
    <property type="molecule type" value="Genomic_DNA"/>
</dbReference>
<organism evidence="1 2">
    <name type="scientific">Belnapia mucosa</name>
    <dbReference type="NCBI Taxonomy" id="2804532"/>
    <lineage>
        <taxon>Bacteria</taxon>
        <taxon>Pseudomonadati</taxon>
        <taxon>Pseudomonadota</taxon>
        <taxon>Alphaproteobacteria</taxon>
        <taxon>Acetobacterales</taxon>
        <taxon>Roseomonadaceae</taxon>
        <taxon>Belnapia</taxon>
    </lineage>
</organism>
<protein>
    <submittedName>
        <fullName evidence="1">Uncharacterized protein</fullName>
    </submittedName>
</protein>
<reference evidence="1 2" key="1">
    <citation type="submission" date="2021-01" db="EMBL/GenBank/DDBJ databases">
        <title>Belnapia mucosa sp. nov. and Belnapia arida sp. nov., isolated from the Tabernas Desert (Almeria, Spain).</title>
        <authorList>
            <person name="Molina-Menor E."/>
            <person name="Vidal-Verdu A."/>
            <person name="Calonge A."/>
            <person name="Satari L."/>
            <person name="Pereto Magraner J."/>
            <person name="Porcar Miralles M."/>
        </authorList>
    </citation>
    <scope>NUCLEOTIDE SEQUENCE [LARGE SCALE GENOMIC DNA]</scope>
    <source>
        <strain evidence="1 2">T6</strain>
    </source>
</reference>
<proteinExistence type="predicted"/>
<dbReference type="Proteomes" id="UP000606490">
    <property type="component" value="Unassembled WGS sequence"/>
</dbReference>
<sequence length="78" mass="8377">MSQLSKIELPVQPATAAALSDARRREAVGRLVDRLVHPGADDPLIALLELTAAEAREAGLTEAEIEAELAAYNAERRD</sequence>
<name>A0ABS1V138_9PROT</name>